<dbReference type="Gene3D" id="3.30.2320.30">
    <property type="entry name" value="ATP synthase, E subunit, C-terminal"/>
    <property type="match status" value="1"/>
</dbReference>
<dbReference type="HOGENOM" id="CLU_073641_1_0_1"/>
<dbReference type="PANTHER" id="PTHR45715">
    <property type="entry name" value="ATPASE H+-TRANSPORTING V1 SUBUNIT E1A-RELATED"/>
    <property type="match status" value="1"/>
</dbReference>
<dbReference type="KEGG" id="tet:TTHERM_00628600"/>
<dbReference type="InterPro" id="IPR002842">
    <property type="entry name" value="ATPase_V1_Esu"/>
</dbReference>
<keyword evidence="3" id="KW-0406">Ion transport</keyword>
<name>Q23RT8_TETTS</name>
<keyword evidence="5" id="KW-1185">Reference proteome</keyword>
<keyword evidence="2" id="KW-0813">Transport</keyword>
<sequence length="265" mass="30484">MDKESGVSINEFVIQEAKEKSYEIEVKSLKEFEAEMNSIVEKEVDQIKSAMEKRFRQVEMDHRIKRSTAINNSRLQKMEVRNKAMMKVFSDAQYKVFQKIQSDQAFYKNFLKNLMVQGFIKLYGEEKIIIRCLKRDEGLCKDILSSAVSEYINLIKKEMNHTIKLNAVVDNSRFLEERALKDNSSVSLNDFDIALGAKEVVAKNEDDKKCFGGILLTNQAGDIIVKNTLDVRCDLAFQDSLPDIRSYMFPNPVVKKPSAPVKTHH</sequence>
<evidence type="ECO:0000313" key="4">
    <source>
        <dbReference type="EMBL" id="EAR99301.2"/>
    </source>
</evidence>
<evidence type="ECO:0000256" key="2">
    <source>
        <dbReference type="ARBA" id="ARBA00022448"/>
    </source>
</evidence>
<dbReference type="AlphaFoldDB" id="Q23RT8"/>
<dbReference type="GeneID" id="7828866"/>
<dbReference type="InParanoid" id="Q23RT8"/>
<protein>
    <submittedName>
        <fullName evidence="4">Vacuolar ATP synthase subunit E</fullName>
    </submittedName>
</protein>
<gene>
    <name evidence="4" type="ORF">TTHERM_00628600</name>
</gene>
<proteinExistence type="inferred from homology"/>
<dbReference type="GO" id="GO:0033178">
    <property type="term" value="C:proton-transporting two-sector ATPase complex, catalytic domain"/>
    <property type="evidence" value="ECO:0007669"/>
    <property type="project" value="InterPro"/>
</dbReference>
<comment type="similarity">
    <text evidence="1">Belongs to the V-ATPase E subunit family.</text>
</comment>
<dbReference type="FunCoup" id="Q23RT8">
    <property type="interactions" value="339"/>
</dbReference>
<dbReference type="EMBL" id="GG662641">
    <property type="protein sequence ID" value="EAR99301.2"/>
    <property type="molecule type" value="Genomic_DNA"/>
</dbReference>
<evidence type="ECO:0000313" key="5">
    <source>
        <dbReference type="Proteomes" id="UP000009168"/>
    </source>
</evidence>
<dbReference type="OrthoDB" id="10263003at2759"/>
<dbReference type="Pfam" id="PF01991">
    <property type="entry name" value="vATP-synt_E"/>
    <property type="match status" value="1"/>
</dbReference>
<evidence type="ECO:0000256" key="3">
    <source>
        <dbReference type="ARBA" id="ARBA00023065"/>
    </source>
</evidence>
<organism evidence="4 5">
    <name type="scientific">Tetrahymena thermophila (strain SB210)</name>
    <dbReference type="NCBI Taxonomy" id="312017"/>
    <lineage>
        <taxon>Eukaryota</taxon>
        <taxon>Sar</taxon>
        <taxon>Alveolata</taxon>
        <taxon>Ciliophora</taxon>
        <taxon>Intramacronucleata</taxon>
        <taxon>Oligohymenophorea</taxon>
        <taxon>Hymenostomatida</taxon>
        <taxon>Tetrahymenina</taxon>
        <taxon>Tetrahymenidae</taxon>
        <taxon>Tetrahymena</taxon>
    </lineage>
</organism>
<dbReference type="GO" id="GO:0046961">
    <property type="term" value="F:proton-transporting ATPase activity, rotational mechanism"/>
    <property type="evidence" value="ECO:0007669"/>
    <property type="project" value="InterPro"/>
</dbReference>
<dbReference type="Gene3D" id="6.10.250.1620">
    <property type="match status" value="1"/>
</dbReference>
<evidence type="ECO:0000256" key="1">
    <source>
        <dbReference type="ARBA" id="ARBA00005901"/>
    </source>
</evidence>
<reference evidence="5" key="1">
    <citation type="journal article" date="2006" name="PLoS Biol.">
        <title>Macronuclear genome sequence of the ciliate Tetrahymena thermophila, a model eukaryote.</title>
        <authorList>
            <person name="Eisen J.A."/>
            <person name="Coyne R.S."/>
            <person name="Wu M."/>
            <person name="Wu D."/>
            <person name="Thiagarajan M."/>
            <person name="Wortman J.R."/>
            <person name="Badger J.H."/>
            <person name="Ren Q."/>
            <person name="Amedeo P."/>
            <person name="Jones K.M."/>
            <person name="Tallon L.J."/>
            <person name="Delcher A.L."/>
            <person name="Salzberg S.L."/>
            <person name="Silva J.C."/>
            <person name="Haas B.J."/>
            <person name="Majoros W.H."/>
            <person name="Farzad M."/>
            <person name="Carlton J.M."/>
            <person name="Smith R.K. Jr."/>
            <person name="Garg J."/>
            <person name="Pearlman R.E."/>
            <person name="Karrer K.M."/>
            <person name="Sun L."/>
            <person name="Manning G."/>
            <person name="Elde N.C."/>
            <person name="Turkewitz A.P."/>
            <person name="Asai D.J."/>
            <person name="Wilkes D.E."/>
            <person name="Wang Y."/>
            <person name="Cai H."/>
            <person name="Collins K."/>
            <person name="Stewart B.A."/>
            <person name="Lee S.R."/>
            <person name="Wilamowska K."/>
            <person name="Weinberg Z."/>
            <person name="Ruzzo W.L."/>
            <person name="Wloga D."/>
            <person name="Gaertig J."/>
            <person name="Frankel J."/>
            <person name="Tsao C.-C."/>
            <person name="Gorovsky M.A."/>
            <person name="Keeling P.J."/>
            <person name="Waller R.F."/>
            <person name="Patron N.J."/>
            <person name="Cherry J.M."/>
            <person name="Stover N.A."/>
            <person name="Krieger C.J."/>
            <person name="del Toro C."/>
            <person name="Ryder H.F."/>
            <person name="Williamson S.C."/>
            <person name="Barbeau R.A."/>
            <person name="Hamilton E.P."/>
            <person name="Orias E."/>
        </authorList>
    </citation>
    <scope>NUCLEOTIDE SEQUENCE [LARGE SCALE GENOMIC DNA]</scope>
    <source>
        <strain evidence="5">SB210</strain>
    </source>
</reference>
<accession>Q23RT8</accession>
<dbReference type="STRING" id="312017.Q23RT8"/>
<dbReference type="InterPro" id="IPR038495">
    <property type="entry name" value="ATPase_E_C"/>
</dbReference>
<dbReference type="Proteomes" id="UP000009168">
    <property type="component" value="Unassembled WGS sequence"/>
</dbReference>
<dbReference type="RefSeq" id="XP_001019546.2">
    <property type="nucleotide sequence ID" value="XM_001019546.3"/>
</dbReference>
<dbReference type="OMA" id="HRMIVRC"/>
<dbReference type="eggNOG" id="KOG1664">
    <property type="taxonomic scope" value="Eukaryota"/>
</dbReference>
<dbReference type="SUPFAM" id="SSF160527">
    <property type="entry name" value="V-type ATPase subunit E-like"/>
    <property type="match status" value="1"/>
</dbReference>